<proteinExistence type="predicted"/>
<dbReference type="Proteomes" id="UP000642809">
    <property type="component" value="Unassembled WGS sequence"/>
</dbReference>
<gene>
    <name evidence="1" type="ORF">GCM10008106_05180</name>
</gene>
<evidence type="ECO:0000313" key="2">
    <source>
        <dbReference type="Proteomes" id="UP000642809"/>
    </source>
</evidence>
<evidence type="ECO:0000313" key="1">
    <source>
        <dbReference type="EMBL" id="GHB27411.1"/>
    </source>
</evidence>
<organism evidence="1 2">
    <name type="scientific">Mongoliitalea lutea</name>
    <dbReference type="NCBI Taxonomy" id="849756"/>
    <lineage>
        <taxon>Bacteria</taxon>
        <taxon>Pseudomonadati</taxon>
        <taxon>Bacteroidota</taxon>
        <taxon>Cytophagia</taxon>
        <taxon>Cytophagales</taxon>
        <taxon>Cyclobacteriaceae</taxon>
        <taxon>Mongoliitalea</taxon>
    </lineage>
</organism>
<keyword evidence="2" id="KW-1185">Reference proteome</keyword>
<accession>A0A8J3CTL1</accession>
<protein>
    <submittedName>
        <fullName evidence="1">Uncharacterized protein</fullName>
    </submittedName>
</protein>
<reference evidence="1" key="1">
    <citation type="journal article" date="2014" name="Int. J. Syst. Evol. Microbiol.">
        <title>Complete genome sequence of Corynebacterium casei LMG S-19264T (=DSM 44701T), isolated from a smear-ripened cheese.</title>
        <authorList>
            <consortium name="US DOE Joint Genome Institute (JGI-PGF)"/>
            <person name="Walter F."/>
            <person name="Albersmeier A."/>
            <person name="Kalinowski J."/>
            <person name="Ruckert C."/>
        </authorList>
    </citation>
    <scope>NUCLEOTIDE SEQUENCE</scope>
    <source>
        <strain evidence="1">KCTC 23224</strain>
    </source>
</reference>
<comment type="caution">
    <text evidence="1">The sequence shown here is derived from an EMBL/GenBank/DDBJ whole genome shotgun (WGS) entry which is preliminary data.</text>
</comment>
<sequence>MATFYINQQDSFHLSEAFINVGYLKSSPSMPAFSYDGDLRLSWLSGDGQVCKQELISNPLLKKVEYVNDIESGKISAEAIDLKETTFFIRQQWDDCFQSLRVEKKDEEEWKLIKHLTFSKPPIQ</sequence>
<dbReference type="EMBL" id="BMYF01000002">
    <property type="protein sequence ID" value="GHB27411.1"/>
    <property type="molecule type" value="Genomic_DNA"/>
</dbReference>
<name>A0A8J3CTL1_9BACT</name>
<dbReference type="AlphaFoldDB" id="A0A8J3CTL1"/>
<reference evidence="1" key="2">
    <citation type="submission" date="2020-09" db="EMBL/GenBank/DDBJ databases">
        <authorList>
            <person name="Sun Q."/>
            <person name="Kim S."/>
        </authorList>
    </citation>
    <scope>NUCLEOTIDE SEQUENCE</scope>
    <source>
        <strain evidence="1">KCTC 23224</strain>
    </source>
</reference>